<protein>
    <submittedName>
        <fullName evidence="1">Uncharacterized protein</fullName>
    </submittedName>
</protein>
<evidence type="ECO:0000313" key="2">
    <source>
        <dbReference type="Proteomes" id="UP000319438"/>
    </source>
</evidence>
<accession>A0A0N7G2C4</accession>
<name>A0A0N7G2C4_9VIRU</name>
<gene>
    <name evidence="1" type="ORF">PMV_038</name>
</gene>
<reference evidence="1" key="1">
    <citation type="journal article" date="2015" name="Genome Announc.">
        <title>Complete Genome Sequence of a New Member of the Marseilleviridae Recovered from the Brackish Submarine Spring in the Cassis Port-Miou Calanque, France.</title>
        <authorList>
            <person name="Doutre G."/>
            <person name="Arfib B."/>
            <person name="Rochette P."/>
            <person name="Claverie J.M."/>
            <person name="Bonin P."/>
            <person name="Abergel C."/>
        </authorList>
    </citation>
    <scope>NUCLEOTIDE SEQUENCE [LARGE SCALE GENOMIC DNA]</scope>
    <source>
        <strain evidence="1">1</strain>
    </source>
</reference>
<evidence type="ECO:0000313" key="1">
    <source>
        <dbReference type="EMBL" id="ALH06736.1"/>
    </source>
</evidence>
<dbReference type="EMBL" id="KT428292">
    <property type="protein sequence ID" value="ALH06736.1"/>
    <property type="molecule type" value="Genomic_DNA"/>
</dbReference>
<dbReference type="Proteomes" id="UP000319438">
    <property type="component" value="Segment"/>
</dbReference>
<sequence>MATTPLRNTTIFNISPKAEFIEPIVWDGKFGCPLCSFEGKDEGDLKKHYQSEEHHETYVSACKSPASTSSFYDIGSDETEREYTKRTSLAYNLGVLPSYLLVTEKYGTLWFSHGLRKANKNSLSSREKRGEVGLLSPQQYAQKQEFTHRRKRPIKTCRWNFIIEPKADERTICMFLSVSFYDV</sequence>
<proteinExistence type="predicted"/>
<organism evidence="1 2">
    <name type="scientific">Port-miou virus</name>
    <dbReference type="NCBI Taxonomy" id="1733873"/>
    <lineage>
        <taxon>Viruses</taxon>
        <taxon>Varidnaviria</taxon>
        <taxon>Bamfordvirae</taxon>
        <taxon>Nucleocytoviricota</taxon>
        <taxon>Megaviricetes</taxon>
        <taxon>Pimascovirales</taxon>
        <taxon>Pimascovirales incertae sedis</taxon>
        <taxon>Marseilleviridae</taxon>
        <taxon>Losannavirus</taxon>
        <taxon>Losannavirus lausannense</taxon>
        <taxon>Lausannevirus</taxon>
    </lineage>
</organism>